<dbReference type="SUPFAM" id="SSF48452">
    <property type="entry name" value="TPR-like"/>
    <property type="match status" value="1"/>
</dbReference>
<dbReference type="AlphaFoldDB" id="A0A941W3A7"/>
<dbReference type="PROSITE" id="PS50293">
    <property type="entry name" value="TPR_REGION"/>
    <property type="match status" value="1"/>
</dbReference>
<accession>A0A941W3A7</accession>
<dbReference type="PANTHER" id="PTHR44943:SF8">
    <property type="entry name" value="TPR REPEAT-CONTAINING PROTEIN MJ0263"/>
    <property type="match status" value="1"/>
</dbReference>
<dbReference type="InterPro" id="IPR051685">
    <property type="entry name" value="Ycf3/AcsC/BcsC/TPR_MFPF"/>
</dbReference>
<dbReference type="Gene3D" id="1.25.40.10">
    <property type="entry name" value="Tetratricopeptide repeat domain"/>
    <property type="match status" value="1"/>
</dbReference>
<feature type="repeat" description="TPR" evidence="3">
    <location>
        <begin position="38"/>
        <end position="71"/>
    </location>
</feature>
<proteinExistence type="predicted"/>
<evidence type="ECO:0000256" key="2">
    <source>
        <dbReference type="ARBA" id="ARBA00022803"/>
    </source>
</evidence>
<dbReference type="InterPro" id="IPR011990">
    <property type="entry name" value="TPR-like_helical_dom_sf"/>
</dbReference>
<dbReference type="SUPFAM" id="SSF53756">
    <property type="entry name" value="UDP-Glycosyltransferase/glycogen phosphorylase"/>
    <property type="match status" value="1"/>
</dbReference>
<keyword evidence="2 3" id="KW-0802">TPR repeat</keyword>
<evidence type="ECO:0000313" key="5">
    <source>
        <dbReference type="Proteomes" id="UP000722750"/>
    </source>
</evidence>
<dbReference type="SMART" id="SM00028">
    <property type="entry name" value="TPR"/>
    <property type="match status" value="3"/>
</dbReference>
<sequence length="534" mass="61444">MNTIENNLKAGEFLFADGRIDEAEEFFLSVIENDKNNKNAYNNLGVVAIQKEDVKSAIEYFTKSLEIDPFYKDAIFNYANLLKTLNQLHIAVPLLEKIAEINPDDEEIRRLLKDVSGPQRDFVNKAEAANSDKVIHTSPCKENQTKDKDVLSGEEILHAPSEIAENMSRITKLKKVGNDESIFLKHVPPELIKYKRGMNICVYADFNIAGNLTMLMHLINKYTIHKARCIIVFDDYISYDRDVVLKSSPADKNVDPVTVTEAEQIVSQADFFHIGRQPLNFGKVDFNKTLNKNNCVIQYFGTEYRDNGSQFYKMHMQTGIRGISWWDWTMLNHGLLFYHIDHMLDLETIRPPISRPMDVVKICHSPTNRAFKNTDLFLQVMQRIQKKHKNVELILLEGLSNSECLRRKQEAHILFDQISVGMYALSAIESLAMEQVVLCSLSNFGMSFCPDSPVVPVHRENLYEVLDDLVTHPEKIVRLGKRGREYVRRKHSPEKAIVQYTYLWDLIVNGLRLVDQHQDLFIKDSFANKELLGS</sequence>
<dbReference type="Pfam" id="PF14559">
    <property type="entry name" value="TPR_19"/>
    <property type="match status" value="1"/>
</dbReference>
<evidence type="ECO:0000256" key="3">
    <source>
        <dbReference type="PROSITE-ProRule" id="PRU00339"/>
    </source>
</evidence>
<evidence type="ECO:0000313" key="4">
    <source>
        <dbReference type="EMBL" id="MBS1258695.1"/>
    </source>
</evidence>
<dbReference type="EMBL" id="JAANXD010000073">
    <property type="protein sequence ID" value="MBS1258695.1"/>
    <property type="molecule type" value="Genomic_DNA"/>
</dbReference>
<protein>
    <recommendedName>
        <fullName evidence="6">Tetratricopeptide repeat protein</fullName>
    </recommendedName>
</protein>
<organism evidence="4 5">
    <name type="scientific">Candidatus Scalindua arabica</name>
    <dbReference type="NCBI Taxonomy" id="1127984"/>
    <lineage>
        <taxon>Bacteria</taxon>
        <taxon>Pseudomonadati</taxon>
        <taxon>Planctomycetota</taxon>
        <taxon>Candidatus Brocadiia</taxon>
        <taxon>Candidatus Brocadiales</taxon>
        <taxon>Candidatus Scalinduaceae</taxon>
        <taxon>Candidatus Scalindua</taxon>
    </lineage>
</organism>
<dbReference type="InterPro" id="IPR019734">
    <property type="entry name" value="TPR_rpt"/>
</dbReference>
<evidence type="ECO:0000256" key="1">
    <source>
        <dbReference type="ARBA" id="ARBA00022737"/>
    </source>
</evidence>
<dbReference type="PROSITE" id="PS50005">
    <property type="entry name" value="TPR"/>
    <property type="match status" value="1"/>
</dbReference>
<keyword evidence="1" id="KW-0677">Repeat</keyword>
<evidence type="ECO:0008006" key="6">
    <source>
        <dbReference type="Google" id="ProtNLM"/>
    </source>
</evidence>
<dbReference type="Proteomes" id="UP000722750">
    <property type="component" value="Unassembled WGS sequence"/>
</dbReference>
<comment type="caution">
    <text evidence="4">The sequence shown here is derived from an EMBL/GenBank/DDBJ whole genome shotgun (WGS) entry which is preliminary data.</text>
</comment>
<reference evidence="4" key="1">
    <citation type="journal article" date="2021" name="ISME J.">
        <title>Fine-scale metabolic discontinuity in a stratified prokaryote microbiome of a Red Sea deep halocline.</title>
        <authorList>
            <person name="Michoud G."/>
            <person name="Ngugi D.K."/>
            <person name="Barozzi A."/>
            <person name="Merlino G."/>
            <person name="Calleja M.L."/>
            <person name="Delgado-Huertas A."/>
            <person name="Moran X.A.G."/>
            <person name="Daffonchio D."/>
        </authorList>
    </citation>
    <scope>NUCLEOTIDE SEQUENCE</scope>
    <source>
        <strain evidence="4">SuakinDeep_MAG55_1</strain>
    </source>
</reference>
<name>A0A941W3A7_9BACT</name>
<dbReference type="PANTHER" id="PTHR44943">
    <property type="entry name" value="CELLULOSE SYNTHASE OPERON PROTEIN C"/>
    <property type="match status" value="1"/>
</dbReference>
<gene>
    <name evidence="4" type="ORF">MAG551_01757</name>
</gene>